<accession>A0AAV7ZJN3</accession>
<evidence type="ECO:0000259" key="3">
    <source>
        <dbReference type="Pfam" id="PF01103"/>
    </source>
</evidence>
<dbReference type="Pfam" id="PF01103">
    <property type="entry name" value="Omp85"/>
    <property type="match status" value="1"/>
</dbReference>
<organism evidence="4 5">
    <name type="scientific">Anaeramoeba flamelloides</name>
    <dbReference type="NCBI Taxonomy" id="1746091"/>
    <lineage>
        <taxon>Eukaryota</taxon>
        <taxon>Metamonada</taxon>
        <taxon>Anaeramoebidae</taxon>
        <taxon>Anaeramoeba</taxon>
    </lineage>
</organism>
<evidence type="ECO:0000256" key="2">
    <source>
        <dbReference type="ARBA" id="ARBA00023136"/>
    </source>
</evidence>
<dbReference type="Proteomes" id="UP001146793">
    <property type="component" value="Unassembled WGS sequence"/>
</dbReference>
<evidence type="ECO:0000256" key="1">
    <source>
        <dbReference type="ARBA" id="ARBA00004370"/>
    </source>
</evidence>
<evidence type="ECO:0000313" key="5">
    <source>
        <dbReference type="Proteomes" id="UP001146793"/>
    </source>
</evidence>
<comment type="caution">
    <text evidence="4">The sequence shown here is derived from an EMBL/GenBank/DDBJ whole genome shotgun (WGS) entry which is preliminary data.</text>
</comment>
<protein>
    <submittedName>
        <fullName evidence="4">Sorting and assembly machinery component 50</fullName>
    </submittedName>
</protein>
<gene>
    <name evidence="4" type="ORF">M0812_11914</name>
</gene>
<dbReference type="Gene3D" id="2.40.160.50">
    <property type="entry name" value="membrane protein fhac: a member of the omp85/tpsb transporter family"/>
    <property type="match status" value="1"/>
</dbReference>
<keyword evidence="2" id="KW-0472">Membrane</keyword>
<proteinExistence type="predicted"/>
<reference evidence="4" key="1">
    <citation type="submission" date="2022-08" db="EMBL/GenBank/DDBJ databases">
        <title>Novel sulphate-reducing endosymbionts in the free-living metamonad Anaeramoeba.</title>
        <authorList>
            <person name="Jerlstrom-Hultqvist J."/>
            <person name="Cepicka I."/>
            <person name="Gallot-Lavallee L."/>
            <person name="Salas-Leiva D."/>
            <person name="Curtis B.A."/>
            <person name="Zahonova K."/>
            <person name="Pipaliya S."/>
            <person name="Dacks J."/>
            <person name="Roger A.J."/>
        </authorList>
    </citation>
    <scope>NUCLEOTIDE SEQUENCE</scope>
    <source>
        <strain evidence="4">Busselton2</strain>
    </source>
</reference>
<evidence type="ECO:0000313" key="4">
    <source>
        <dbReference type="EMBL" id="KAJ3442184.1"/>
    </source>
</evidence>
<dbReference type="InterPro" id="IPR000184">
    <property type="entry name" value="Bac_surfAg_D15"/>
</dbReference>
<comment type="subcellular location">
    <subcellularLocation>
        <location evidence="1">Membrane</location>
    </subcellularLocation>
</comment>
<feature type="domain" description="Bacterial surface antigen (D15)" evidence="3">
    <location>
        <begin position="137"/>
        <end position="336"/>
    </location>
</feature>
<dbReference type="GO" id="GO:0019867">
    <property type="term" value="C:outer membrane"/>
    <property type="evidence" value="ECO:0007669"/>
    <property type="project" value="InterPro"/>
</dbReference>
<dbReference type="EMBL" id="JANTQA010000026">
    <property type="protein sequence ID" value="KAJ3442184.1"/>
    <property type="molecule type" value="Genomic_DNA"/>
</dbReference>
<sequence>MNKIFDFSDQSIFLVRKDKNPKTVSPELLSKPIKILPIKINQLKYTKPKLVVDKLEKILEQKTLNDVLVTSQKTIKFFRSLDIFETFNIEFDIPRTSRYGNQAINVKCIQKEKKANRSNFDTEFSFPQLKSSLAYFNLRGRGERLNLDSYLSFDRLIAHGTYTQPFVFKNYYSPIGLALSGYMDRITIQSEFPSQITGVSVDLSSTVIKSLFNNKVFQNINKEGLSKLTYTLEKRDTQIPLPYDQQPENQNRIKSSLKYSYEIDKRDTKYLPNSGYLLTTMGEFAGLKLGTKFWKTHTKGQLYLPIFKGLSFGFLGALGMVKSLNEGDYLSMNDRLYQSRSLSLKDIKKTIRSMVDQLQDRPQSNQNENQIKEKKLGFNFEGKVTALLSYHFPFSFKKNKVKVGTSLFIKNEIFSKNLNGETLFDQLKESFINRKTTTGFGFGLFTNNSSYGISFSYNLLKIKDQLKSPTIYFDYNFE</sequence>
<dbReference type="AlphaFoldDB" id="A0AAV7ZJN3"/>
<name>A0AAV7ZJN3_9EUKA</name>